<gene>
    <name evidence="3" type="ORF">RMAR1173_LOCUS9544</name>
</gene>
<evidence type="ECO:0000313" key="3">
    <source>
        <dbReference type="EMBL" id="CAD9685053.1"/>
    </source>
</evidence>
<feature type="region of interest" description="Disordered" evidence="1">
    <location>
        <begin position="116"/>
        <end position="178"/>
    </location>
</feature>
<dbReference type="Pfam" id="PF00787">
    <property type="entry name" value="PX"/>
    <property type="match status" value="1"/>
</dbReference>
<dbReference type="EMBL" id="HBHJ01014547">
    <property type="protein sequence ID" value="CAD9685053.1"/>
    <property type="molecule type" value="Transcribed_RNA"/>
</dbReference>
<accession>A0A7S2WG49</accession>
<proteinExistence type="predicted"/>
<dbReference type="GO" id="GO:0035091">
    <property type="term" value="F:phosphatidylinositol binding"/>
    <property type="evidence" value="ECO:0007669"/>
    <property type="project" value="InterPro"/>
</dbReference>
<dbReference type="SUPFAM" id="SSF64268">
    <property type="entry name" value="PX domain"/>
    <property type="match status" value="2"/>
</dbReference>
<reference evidence="3" key="1">
    <citation type="submission" date="2021-01" db="EMBL/GenBank/DDBJ databases">
        <authorList>
            <person name="Corre E."/>
            <person name="Pelletier E."/>
            <person name="Niang G."/>
            <person name="Scheremetjew M."/>
            <person name="Finn R."/>
            <person name="Kale V."/>
            <person name="Holt S."/>
            <person name="Cochrane G."/>
            <person name="Meng A."/>
            <person name="Brown T."/>
            <person name="Cohen L."/>
        </authorList>
    </citation>
    <scope>NUCLEOTIDE SEQUENCE</scope>
    <source>
        <strain evidence="3">CCMP1243</strain>
    </source>
</reference>
<dbReference type="AlphaFoldDB" id="A0A7S2WG49"/>
<dbReference type="InterPro" id="IPR036871">
    <property type="entry name" value="PX_dom_sf"/>
</dbReference>
<dbReference type="CDD" id="cd06093">
    <property type="entry name" value="PX_domain"/>
    <property type="match status" value="1"/>
</dbReference>
<evidence type="ECO:0000259" key="2">
    <source>
        <dbReference type="PROSITE" id="PS50195"/>
    </source>
</evidence>
<organism evidence="3">
    <name type="scientific">Rhizochromulina marina</name>
    <dbReference type="NCBI Taxonomy" id="1034831"/>
    <lineage>
        <taxon>Eukaryota</taxon>
        <taxon>Sar</taxon>
        <taxon>Stramenopiles</taxon>
        <taxon>Ochrophyta</taxon>
        <taxon>Dictyochophyceae</taxon>
        <taxon>Rhizochromulinales</taxon>
        <taxon>Rhizochromulina</taxon>
    </lineage>
</organism>
<feature type="region of interest" description="Disordered" evidence="1">
    <location>
        <begin position="318"/>
        <end position="364"/>
    </location>
</feature>
<sequence>MEGVEGRRVVRPVAARILSYRDVSTTLSLYTLYAIEFRYPNASKEIVEKRFTHFSALWDRVRGLDGFESFTFPGRSDPTLKQTKVKRRDKFDELIKLVLALAPEQLNKWISSVDAEEDTGEMSPSIETPTSSSGVPDGAVPAEGAERPPSTGSFREQVDPSSRVGALRHPQTLRTDHKDQLDMAYAEIRNLRFQSEMAKRSLRRFEIAQALQVTIDDFGMDEGHVEFVVNVTSTVDGTFQRTVRRRYSEFVQLHANLYSTLSLPSKSFLWKAQEFFLRQRAAGLEHFLQRAVRLYNVCAVPELAEFLEVQDDLSVSEQSSPGVYGAHQGPRQSTPNAYSAPMYSSGRRTRQGNRSTDSLPVLSR</sequence>
<feature type="domain" description="PX" evidence="2">
    <location>
        <begin position="205"/>
        <end position="314"/>
    </location>
</feature>
<protein>
    <recommendedName>
        <fullName evidence="2">PX domain-containing protein</fullName>
    </recommendedName>
</protein>
<feature type="compositionally biased region" description="Polar residues" evidence="1">
    <location>
        <begin position="125"/>
        <end position="134"/>
    </location>
</feature>
<dbReference type="PROSITE" id="PS50195">
    <property type="entry name" value="PX"/>
    <property type="match status" value="1"/>
</dbReference>
<dbReference type="SMART" id="SM00312">
    <property type="entry name" value="PX"/>
    <property type="match status" value="1"/>
</dbReference>
<evidence type="ECO:0000256" key="1">
    <source>
        <dbReference type="SAM" id="MobiDB-lite"/>
    </source>
</evidence>
<dbReference type="Gene3D" id="3.30.1520.10">
    <property type="entry name" value="Phox-like domain"/>
    <property type="match status" value="1"/>
</dbReference>
<dbReference type="InterPro" id="IPR001683">
    <property type="entry name" value="PX_dom"/>
</dbReference>
<name>A0A7S2WG49_9STRA</name>